<organism evidence="2 3">
    <name type="scientific">Faecalibacterium prausnitzii</name>
    <dbReference type="NCBI Taxonomy" id="853"/>
    <lineage>
        <taxon>Bacteria</taxon>
        <taxon>Bacillati</taxon>
        <taxon>Bacillota</taxon>
        <taxon>Clostridia</taxon>
        <taxon>Eubacteriales</taxon>
        <taxon>Oscillospiraceae</taxon>
        <taxon>Faecalibacterium</taxon>
    </lineage>
</organism>
<keyword evidence="1" id="KW-0732">Signal</keyword>
<evidence type="ECO:0000313" key="2">
    <source>
        <dbReference type="EMBL" id="RAW53228.1"/>
    </source>
</evidence>
<dbReference type="AlphaFoldDB" id="A0A329TX71"/>
<evidence type="ECO:0000313" key="3">
    <source>
        <dbReference type="Proteomes" id="UP000251144"/>
    </source>
</evidence>
<accession>A0A329TX71</accession>
<reference evidence="2 3" key="1">
    <citation type="submission" date="2018-02" db="EMBL/GenBank/DDBJ databases">
        <title>Complete genome sequencing of Faecalibacterium prausnitzii strains isolated from the human gut.</title>
        <authorList>
            <person name="Fitzgerald B.C."/>
            <person name="Shkoporov A.N."/>
            <person name="Ross P.R."/>
            <person name="Hill C."/>
        </authorList>
    </citation>
    <scope>NUCLEOTIDE SEQUENCE [LARGE SCALE GENOMIC DNA]</scope>
    <source>
        <strain evidence="2 3">APC942/32-1</strain>
    </source>
</reference>
<gene>
    <name evidence="2" type="ORF">C4N26_11725</name>
</gene>
<evidence type="ECO:0000256" key="1">
    <source>
        <dbReference type="SAM" id="SignalP"/>
    </source>
</evidence>
<protein>
    <submittedName>
        <fullName evidence="2">Uncharacterized protein</fullName>
    </submittedName>
</protein>
<feature type="chain" id="PRO_5016324501" evidence="1">
    <location>
        <begin position="30"/>
        <end position="158"/>
    </location>
</feature>
<sequence>MKLTKKFLSALLVCAAAVTLLCAAASATAAPVTAETPAQKQAVLDTINAVRQQNGLAPVAETADTDAQADRMAALYFSTDDGDAYDAQWLAILDTKVEGKVSIGDCYSYKLQNGGWDITDWNNMDLLPTPAFQLLNSADVTMVGISFTNEGGVVLLPY</sequence>
<dbReference type="EMBL" id="PRLB01000013">
    <property type="protein sequence ID" value="RAW53228.1"/>
    <property type="molecule type" value="Genomic_DNA"/>
</dbReference>
<name>A0A329TX71_9FIRM</name>
<dbReference type="RefSeq" id="WP_158401500.1">
    <property type="nucleotide sequence ID" value="NZ_PRLB01000013.1"/>
</dbReference>
<dbReference type="Proteomes" id="UP000251144">
    <property type="component" value="Unassembled WGS sequence"/>
</dbReference>
<comment type="caution">
    <text evidence="2">The sequence shown here is derived from an EMBL/GenBank/DDBJ whole genome shotgun (WGS) entry which is preliminary data.</text>
</comment>
<proteinExistence type="predicted"/>
<feature type="signal peptide" evidence="1">
    <location>
        <begin position="1"/>
        <end position="29"/>
    </location>
</feature>